<protein>
    <submittedName>
        <fullName evidence="2">Uncharacterized protein</fullName>
    </submittedName>
</protein>
<gene>
    <name evidence="2" type="ORF">RIF29_00681</name>
</gene>
<feature type="region of interest" description="Disordered" evidence="1">
    <location>
        <begin position="1"/>
        <end position="20"/>
    </location>
</feature>
<dbReference type="Proteomes" id="UP001372338">
    <property type="component" value="Unassembled WGS sequence"/>
</dbReference>
<evidence type="ECO:0000256" key="1">
    <source>
        <dbReference type="SAM" id="MobiDB-lite"/>
    </source>
</evidence>
<organism evidence="2 3">
    <name type="scientific">Crotalaria pallida</name>
    <name type="common">Smooth rattlebox</name>
    <name type="synonym">Crotalaria striata</name>
    <dbReference type="NCBI Taxonomy" id="3830"/>
    <lineage>
        <taxon>Eukaryota</taxon>
        <taxon>Viridiplantae</taxon>
        <taxon>Streptophyta</taxon>
        <taxon>Embryophyta</taxon>
        <taxon>Tracheophyta</taxon>
        <taxon>Spermatophyta</taxon>
        <taxon>Magnoliopsida</taxon>
        <taxon>eudicotyledons</taxon>
        <taxon>Gunneridae</taxon>
        <taxon>Pentapetalae</taxon>
        <taxon>rosids</taxon>
        <taxon>fabids</taxon>
        <taxon>Fabales</taxon>
        <taxon>Fabaceae</taxon>
        <taxon>Papilionoideae</taxon>
        <taxon>50 kb inversion clade</taxon>
        <taxon>genistoids sensu lato</taxon>
        <taxon>core genistoids</taxon>
        <taxon>Crotalarieae</taxon>
        <taxon>Crotalaria</taxon>
    </lineage>
</organism>
<comment type="caution">
    <text evidence="2">The sequence shown here is derived from an EMBL/GenBank/DDBJ whole genome shotgun (WGS) entry which is preliminary data.</text>
</comment>
<sequence length="160" mass="17810">MSDLREESSPLETPEEVIAENENEVQALELEAKEVEAKEGQCQTSQSCGEIVRDPKIVRARSCVDLSPKGGKRKRVLSCGICKLQGHTRKSCPMAAEVEKFKKGRSAPNAYMDGDDYVSDFLHDLLFVLVIVKRNLSSTSVFFRMIMELVMVIGVAVNDK</sequence>
<name>A0AAN9IW32_CROPI</name>
<evidence type="ECO:0000313" key="2">
    <source>
        <dbReference type="EMBL" id="KAK7287407.1"/>
    </source>
</evidence>
<proteinExistence type="predicted"/>
<keyword evidence="3" id="KW-1185">Reference proteome</keyword>
<accession>A0AAN9IW32</accession>
<evidence type="ECO:0000313" key="3">
    <source>
        <dbReference type="Proteomes" id="UP001372338"/>
    </source>
</evidence>
<reference evidence="2 3" key="1">
    <citation type="submission" date="2024-01" db="EMBL/GenBank/DDBJ databases">
        <title>The genomes of 5 underutilized Papilionoideae crops provide insights into root nodulation and disease resistanc.</title>
        <authorList>
            <person name="Yuan L."/>
        </authorList>
    </citation>
    <scope>NUCLEOTIDE SEQUENCE [LARGE SCALE GENOMIC DNA]</scope>
    <source>
        <strain evidence="2">ZHUSHIDOU_FW_LH</strain>
        <tissue evidence="2">Leaf</tissue>
    </source>
</reference>
<dbReference type="EMBL" id="JAYWIO010000001">
    <property type="protein sequence ID" value="KAK7287407.1"/>
    <property type="molecule type" value="Genomic_DNA"/>
</dbReference>
<dbReference type="AlphaFoldDB" id="A0AAN9IW32"/>